<sequence length="39" mass="4617">MRFTVCAVNTVYAKTFRNARHRSIAETNTLHNVRRRNIV</sequence>
<accession>A0A8S5MJC7</accession>
<reference evidence="1" key="1">
    <citation type="journal article" date="2021" name="Proc. Natl. Acad. Sci. U.S.A.">
        <title>A Catalog of Tens of Thousands of Viruses from Human Metagenomes Reveals Hidden Associations with Chronic Diseases.</title>
        <authorList>
            <person name="Tisza M.J."/>
            <person name="Buck C.B."/>
        </authorList>
    </citation>
    <scope>NUCLEOTIDE SEQUENCE</scope>
    <source>
        <strain evidence="1">CtAvK3</strain>
    </source>
</reference>
<organism evidence="1">
    <name type="scientific">Siphoviridae sp. ctAvK3</name>
    <dbReference type="NCBI Taxonomy" id="2826184"/>
    <lineage>
        <taxon>Viruses</taxon>
        <taxon>Duplodnaviria</taxon>
        <taxon>Heunggongvirae</taxon>
        <taxon>Uroviricota</taxon>
        <taxon>Caudoviricetes</taxon>
    </lineage>
</organism>
<protein>
    <submittedName>
        <fullName evidence="1">Uncharacterized protein</fullName>
    </submittedName>
</protein>
<evidence type="ECO:0000313" key="1">
    <source>
        <dbReference type="EMBL" id="DAD81995.1"/>
    </source>
</evidence>
<dbReference type="EMBL" id="BK014910">
    <property type="protein sequence ID" value="DAD81995.1"/>
    <property type="molecule type" value="Genomic_DNA"/>
</dbReference>
<proteinExistence type="predicted"/>
<name>A0A8S5MJC7_9CAUD</name>